<gene>
    <name evidence="1" type="ORF">OOT00_10535</name>
</gene>
<accession>A0ABT3NAD4</accession>
<keyword evidence="2" id="KW-1185">Reference proteome</keyword>
<dbReference type="Proteomes" id="UP001209681">
    <property type="component" value="Unassembled WGS sequence"/>
</dbReference>
<proteinExistence type="predicted"/>
<evidence type="ECO:0000313" key="2">
    <source>
        <dbReference type="Proteomes" id="UP001209681"/>
    </source>
</evidence>
<dbReference type="EMBL" id="JAPFPW010000011">
    <property type="protein sequence ID" value="MCW7754422.1"/>
    <property type="molecule type" value="Genomic_DNA"/>
</dbReference>
<protein>
    <submittedName>
        <fullName evidence="1">Uncharacterized protein</fullName>
    </submittedName>
</protein>
<sequence length="83" mass="9833">MDHHITVLSMHRQSFEFFFDCMDSLQQQNQTILRTWIGLSGIPLGERTDYHLQRWHDLFNRTTDDARDTANTILEKIGSRIPD</sequence>
<comment type="caution">
    <text evidence="1">The sequence shown here is derived from an EMBL/GenBank/DDBJ whole genome shotgun (WGS) entry which is preliminary data.</text>
</comment>
<evidence type="ECO:0000313" key="1">
    <source>
        <dbReference type="EMBL" id="MCW7754422.1"/>
    </source>
</evidence>
<reference evidence="1 2" key="1">
    <citation type="submission" date="2022-11" db="EMBL/GenBank/DDBJ databases">
        <title>Desulfobotulus tamanensis H1 sp. nov. - anaerobic, alkaliphilic, sulphate reducing bacterium isolated from terrestrial mud volcano.</title>
        <authorList>
            <person name="Frolova A."/>
            <person name="Merkel A.Y."/>
            <person name="Slobodkin A.I."/>
        </authorList>
    </citation>
    <scope>NUCLEOTIDE SEQUENCE [LARGE SCALE GENOMIC DNA]</scope>
    <source>
        <strain evidence="1 2">H1</strain>
    </source>
</reference>
<organism evidence="1 2">
    <name type="scientific">Desulfobotulus pelophilus</name>
    <dbReference type="NCBI Taxonomy" id="2823377"/>
    <lineage>
        <taxon>Bacteria</taxon>
        <taxon>Pseudomonadati</taxon>
        <taxon>Thermodesulfobacteriota</taxon>
        <taxon>Desulfobacteria</taxon>
        <taxon>Desulfobacterales</taxon>
        <taxon>Desulfobacteraceae</taxon>
        <taxon>Desulfobotulus</taxon>
    </lineage>
</organism>
<dbReference type="RefSeq" id="WP_265425341.1">
    <property type="nucleotide sequence ID" value="NZ_JAPFPW010000011.1"/>
</dbReference>
<name>A0ABT3NAD4_9BACT</name>